<dbReference type="Pfam" id="PF13401">
    <property type="entry name" value="AAA_22"/>
    <property type="match status" value="1"/>
</dbReference>
<keyword evidence="2" id="KW-0472">Membrane</keyword>
<dbReference type="Gene3D" id="3.30.70.1070">
    <property type="entry name" value="Sporulation related repeat"/>
    <property type="match status" value="1"/>
</dbReference>
<dbReference type="InterPro" id="IPR049945">
    <property type="entry name" value="AAA_22"/>
</dbReference>
<dbReference type="InterPro" id="IPR036680">
    <property type="entry name" value="SPOR-like_sf"/>
</dbReference>
<keyword evidence="2" id="KW-0812">Transmembrane</keyword>
<evidence type="ECO:0000313" key="4">
    <source>
        <dbReference type="EMBL" id="SFV05109.1"/>
    </source>
</evidence>
<evidence type="ECO:0000313" key="5">
    <source>
        <dbReference type="Proteomes" id="UP000199391"/>
    </source>
</evidence>
<dbReference type="EMBL" id="FPBO01000023">
    <property type="protein sequence ID" value="SFV05109.1"/>
    <property type="molecule type" value="Genomic_DNA"/>
</dbReference>
<sequence>MYLDYFGLLQPPCAPDADASFFHADAARRELLGALTYAARHGDGIVKLTGERGSGMTMLCRALGAQLAEHASVVHLEAEQLSPLGVVHATAIALGLNPDGKLSDEVMRMLQSHLEQTHADGRHAVLMVEQADTLPPETLEEIRQLTNLEAPQHKLLQVVLLGQPELNTMLRQPAMRQLRERITLSFVMPGIAAADVAELLAHRLRAAGRDGPDLFASDATRLMAGAAHGDLRRLMSLADKALKAAAAAQSQAVSADHVREAIKDKSATLRGRLLGRPAVAGALAALAVIGLGFAALAFRQATPAAKPAAKTTPAPAPQLAVAPQAVAAQATAVPAGDVPASAPGSALAEDSARPNPQPSLVPATTTAPVLAPVATPAAAMATPAATPVATALSAAPAVTAAAPKAAPATPSVAAASLTAPAASVKQTLTSSTAPLHPQATAASSQEAVANTSTSGLLQQSLRATKAWLREEPEDNYSIQIENFPAADAKRAEAFLEKVRDAIGLKDVHAYPMLVDGERRIAIVYGSFRSAQKALDTQALLTERWGTKPKMRNIKGIRAAIARAEAAKR</sequence>
<feature type="region of interest" description="Disordered" evidence="1">
    <location>
        <begin position="335"/>
        <end position="363"/>
    </location>
</feature>
<dbReference type="InterPro" id="IPR052026">
    <property type="entry name" value="ExeA_AAA_ATPase_DNA-bind"/>
</dbReference>
<dbReference type="RefSeq" id="WP_093557750.1">
    <property type="nucleotide sequence ID" value="NZ_FPBO01000023.1"/>
</dbReference>
<evidence type="ECO:0000256" key="2">
    <source>
        <dbReference type="SAM" id="Phobius"/>
    </source>
</evidence>
<accession>A0A1I7L5U8</accession>
<dbReference type="PANTHER" id="PTHR35894">
    <property type="entry name" value="GENERAL SECRETION PATHWAY PROTEIN A-RELATED"/>
    <property type="match status" value="1"/>
</dbReference>
<name>A0A1I7L5U8_9BURK</name>
<dbReference type="Gene3D" id="1.10.8.60">
    <property type="match status" value="1"/>
</dbReference>
<keyword evidence="5" id="KW-1185">Reference proteome</keyword>
<dbReference type="PANTHER" id="PTHR35894:SF1">
    <property type="entry name" value="PHOSPHORIBULOKINASE _ URIDINE KINASE FAMILY"/>
    <property type="match status" value="1"/>
</dbReference>
<dbReference type="Proteomes" id="UP000199391">
    <property type="component" value="Unassembled WGS sequence"/>
</dbReference>
<keyword evidence="2" id="KW-1133">Transmembrane helix</keyword>
<dbReference type="InterPro" id="IPR027417">
    <property type="entry name" value="P-loop_NTPase"/>
</dbReference>
<feature type="transmembrane region" description="Helical" evidence="2">
    <location>
        <begin position="278"/>
        <end position="298"/>
    </location>
</feature>
<dbReference type="OrthoDB" id="227226at2"/>
<reference evidence="5" key="1">
    <citation type="submission" date="2016-10" db="EMBL/GenBank/DDBJ databases">
        <authorList>
            <person name="Varghese N."/>
            <person name="Submissions S."/>
        </authorList>
    </citation>
    <scope>NUCLEOTIDE SEQUENCE [LARGE SCALE GENOMIC DNA]</scope>
    <source>
        <strain evidence="5">CGMCC 1.11014</strain>
    </source>
</reference>
<proteinExistence type="predicted"/>
<dbReference type="Gene3D" id="3.40.50.300">
    <property type="entry name" value="P-loop containing nucleotide triphosphate hydrolases"/>
    <property type="match status" value="1"/>
</dbReference>
<feature type="domain" description="ORC1/DEAH AAA+ ATPase" evidence="3">
    <location>
        <begin position="41"/>
        <end position="170"/>
    </location>
</feature>
<evidence type="ECO:0000259" key="3">
    <source>
        <dbReference type="Pfam" id="PF13401"/>
    </source>
</evidence>
<protein>
    <submittedName>
        <fullName evidence="4">Type II secretory pathway, component ExeA (Predicted ATPase)</fullName>
    </submittedName>
</protein>
<dbReference type="STRING" id="1035707.SAMN05216552_102399"/>
<dbReference type="GO" id="GO:0016887">
    <property type="term" value="F:ATP hydrolysis activity"/>
    <property type="evidence" value="ECO:0007669"/>
    <property type="project" value="InterPro"/>
</dbReference>
<evidence type="ECO:0000256" key="1">
    <source>
        <dbReference type="SAM" id="MobiDB-lite"/>
    </source>
</evidence>
<dbReference type="GO" id="GO:0042834">
    <property type="term" value="F:peptidoglycan binding"/>
    <property type="evidence" value="ECO:0007669"/>
    <property type="project" value="InterPro"/>
</dbReference>
<organism evidence="4 5">
    <name type="scientific">Pseudoduganella namucuonensis</name>
    <dbReference type="NCBI Taxonomy" id="1035707"/>
    <lineage>
        <taxon>Bacteria</taxon>
        <taxon>Pseudomonadati</taxon>
        <taxon>Pseudomonadota</taxon>
        <taxon>Betaproteobacteria</taxon>
        <taxon>Burkholderiales</taxon>
        <taxon>Oxalobacteraceae</taxon>
        <taxon>Telluria group</taxon>
        <taxon>Pseudoduganella</taxon>
    </lineage>
</organism>
<dbReference type="AlphaFoldDB" id="A0A1I7L5U8"/>
<dbReference type="SUPFAM" id="SSF52540">
    <property type="entry name" value="P-loop containing nucleoside triphosphate hydrolases"/>
    <property type="match status" value="1"/>
</dbReference>
<gene>
    <name evidence="4" type="ORF">SAMN05216552_102399</name>
</gene>